<dbReference type="EMBL" id="BNJQ01000028">
    <property type="protein sequence ID" value="GHP10201.1"/>
    <property type="molecule type" value="Genomic_DNA"/>
</dbReference>
<comment type="similarity">
    <text evidence="2 4">Belongs to the prohibitin family.</text>
</comment>
<sequence>MASPGGPAAQAAAAALANALGVVARWSVGLGIAGSVAQASLFDVDGGERAVMFNRLSGVSQKVVGEGTHIMIPWFQTPHKFDIRTRPRLINTVTGTKDLQNVNLTLRVLCRPEVDKLPNIYQTLGKDYDERVLPSIGNEVLKSVIARFNADELLTKRAEVSLQVSQELLKRSEGFNLVLEDVAITHLTFGQEFAKAIEAKQVAEQDALRSNYIVAKAEQEKLAAVIRAEGEAEAANLISNATRRAGTALVELRKIEAARDIAETMARSGNVAYLPSGGNVLLNLAGGGGAR</sequence>
<comment type="caution">
    <text evidence="6">The sequence shown here is derived from an EMBL/GenBank/DDBJ whole genome shotgun (WGS) entry which is preliminary data.</text>
</comment>
<evidence type="ECO:0000313" key="7">
    <source>
        <dbReference type="Proteomes" id="UP000660262"/>
    </source>
</evidence>
<dbReference type="Pfam" id="PF01145">
    <property type="entry name" value="Band_7"/>
    <property type="match status" value="1"/>
</dbReference>
<dbReference type="PRINTS" id="PR00679">
    <property type="entry name" value="PROHIBITIN"/>
</dbReference>
<dbReference type="Gene3D" id="3.30.479.30">
    <property type="entry name" value="Band 7 domain"/>
    <property type="match status" value="1"/>
</dbReference>
<keyword evidence="4" id="KW-0999">Mitochondrion inner membrane</keyword>
<dbReference type="GO" id="GO:0005743">
    <property type="term" value="C:mitochondrial inner membrane"/>
    <property type="evidence" value="ECO:0007669"/>
    <property type="project" value="UniProtKB-SubCell"/>
</dbReference>
<dbReference type="GO" id="GO:0007005">
    <property type="term" value="P:mitochondrion organization"/>
    <property type="evidence" value="ECO:0007669"/>
    <property type="project" value="TreeGrafter"/>
</dbReference>
<dbReference type="AlphaFoldDB" id="A0A830HXP2"/>
<proteinExistence type="inferred from homology"/>
<dbReference type="SUPFAM" id="SSF117892">
    <property type="entry name" value="Band 7/SPFH domain"/>
    <property type="match status" value="1"/>
</dbReference>
<comment type="subcellular location">
    <subcellularLocation>
        <location evidence="1">Mitochondrion inner membrane</location>
        <topology evidence="1">Single-pass type II membrane protein</topology>
    </subcellularLocation>
</comment>
<organism evidence="6 7">
    <name type="scientific">Pycnococcus provasolii</name>
    <dbReference type="NCBI Taxonomy" id="41880"/>
    <lineage>
        <taxon>Eukaryota</taxon>
        <taxon>Viridiplantae</taxon>
        <taxon>Chlorophyta</taxon>
        <taxon>Pseudoscourfieldiophyceae</taxon>
        <taxon>Pseudoscourfieldiales</taxon>
        <taxon>Pycnococcaceae</taxon>
        <taxon>Pycnococcus</taxon>
    </lineage>
</organism>
<dbReference type="OrthoDB" id="275637at2759"/>
<keyword evidence="4" id="KW-0472">Membrane</keyword>
<dbReference type="PANTHER" id="PTHR23222:SF0">
    <property type="entry name" value="PROHIBITIN 1"/>
    <property type="match status" value="1"/>
</dbReference>
<evidence type="ECO:0000256" key="4">
    <source>
        <dbReference type="RuleBase" id="RU366048"/>
    </source>
</evidence>
<dbReference type="InterPro" id="IPR036013">
    <property type="entry name" value="Band_7/SPFH_dom_sf"/>
</dbReference>
<dbReference type="SMART" id="SM00244">
    <property type="entry name" value="PHB"/>
    <property type="match status" value="1"/>
</dbReference>
<evidence type="ECO:0000256" key="3">
    <source>
        <dbReference type="ARBA" id="ARBA00011786"/>
    </source>
</evidence>
<dbReference type="InterPro" id="IPR001107">
    <property type="entry name" value="Band_7"/>
</dbReference>
<dbReference type="CDD" id="cd03401">
    <property type="entry name" value="SPFH_prohibitin"/>
    <property type="match status" value="1"/>
</dbReference>
<name>A0A830HXP2_9CHLO</name>
<dbReference type="Proteomes" id="UP000660262">
    <property type="component" value="Unassembled WGS sequence"/>
</dbReference>
<protein>
    <recommendedName>
        <fullName evidence="4">Prohibitin</fullName>
    </recommendedName>
</protein>
<accession>A0A830HXP2</accession>
<dbReference type="PANTHER" id="PTHR23222">
    <property type="entry name" value="PROHIBITIN"/>
    <property type="match status" value="1"/>
</dbReference>
<dbReference type="FunFam" id="3.30.479.30:FF:000001">
    <property type="entry name" value="Prohibitin 2"/>
    <property type="match status" value="1"/>
</dbReference>
<keyword evidence="4" id="KW-0496">Mitochondrion</keyword>
<evidence type="ECO:0000259" key="5">
    <source>
        <dbReference type="SMART" id="SM00244"/>
    </source>
</evidence>
<dbReference type="InterPro" id="IPR000163">
    <property type="entry name" value="Prohibitin"/>
</dbReference>
<evidence type="ECO:0000313" key="6">
    <source>
        <dbReference type="EMBL" id="GHP10201.1"/>
    </source>
</evidence>
<gene>
    <name evidence="6" type="ORF">PPROV_000893300</name>
</gene>
<reference evidence="6" key="1">
    <citation type="submission" date="2020-10" db="EMBL/GenBank/DDBJ databases">
        <title>Unveiling of a novel bifunctional photoreceptor, Dualchrome1, isolated from a cosmopolitan green alga.</title>
        <authorList>
            <person name="Suzuki S."/>
            <person name="Kawachi M."/>
        </authorList>
    </citation>
    <scope>NUCLEOTIDE SEQUENCE</scope>
    <source>
        <strain evidence="6">NIES 2893</strain>
    </source>
</reference>
<comment type="subunit">
    <text evidence="3">Component of a prohibitin multimeric complex in mitochondrial membranes.</text>
</comment>
<evidence type="ECO:0000256" key="2">
    <source>
        <dbReference type="ARBA" id="ARBA00009658"/>
    </source>
</evidence>
<keyword evidence="7" id="KW-1185">Reference proteome</keyword>
<evidence type="ECO:0000256" key="1">
    <source>
        <dbReference type="ARBA" id="ARBA00004140"/>
    </source>
</evidence>
<feature type="domain" description="Band 7" evidence="5">
    <location>
        <begin position="40"/>
        <end position="201"/>
    </location>
</feature>